<dbReference type="InterPro" id="IPR017937">
    <property type="entry name" value="Thioredoxin_CS"/>
</dbReference>
<name>A0A0B1P7D3_UNCNE</name>
<comment type="caution">
    <text evidence="5">The sequence shown here is derived from an EMBL/GenBank/DDBJ whole genome shotgun (WGS) entry which is preliminary data.</text>
</comment>
<gene>
    <name evidence="5" type="ORF">EV44_g0706</name>
</gene>
<dbReference type="InterPro" id="IPR013766">
    <property type="entry name" value="Thioredoxin_domain"/>
</dbReference>
<organism evidence="5 6">
    <name type="scientific">Uncinula necator</name>
    <name type="common">Grape powdery mildew</name>
    <dbReference type="NCBI Taxonomy" id="52586"/>
    <lineage>
        <taxon>Eukaryota</taxon>
        <taxon>Fungi</taxon>
        <taxon>Dikarya</taxon>
        <taxon>Ascomycota</taxon>
        <taxon>Pezizomycotina</taxon>
        <taxon>Leotiomycetes</taxon>
        <taxon>Erysiphales</taxon>
        <taxon>Erysiphaceae</taxon>
        <taxon>Erysiphe</taxon>
    </lineage>
</organism>
<dbReference type="Gene3D" id="2.60.120.470">
    <property type="entry name" value="PITH domain"/>
    <property type="match status" value="1"/>
</dbReference>
<dbReference type="PROSITE" id="PS51352">
    <property type="entry name" value="THIOREDOXIN_2"/>
    <property type="match status" value="1"/>
</dbReference>
<keyword evidence="6" id="KW-1185">Reference proteome</keyword>
<dbReference type="STRING" id="52586.A0A0B1P7D3"/>
<comment type="similarity">
    <text evidence="1">Belongs to the thioredoxin family.</text>
</comment>
<evidence type="ECO:0000313" key="6">
    <source>
        <dbReference type="Proteomes" id="UP000030854"/>
    </source>
</evidence>
<dbReference type="Proteomes" id="UP000030854">
    <property type="component" value="Unassembled WGS sequence"/>
</dbReference>
<protein>
    <submittedName>
        <fullName evidence="5">Putative thioredoxin family protein</fullName>
    </submittedName>
</protein>
<dbReference type="PRINTS" id="PR00421">
    <property type="entry name" value="THIOREDOXIN"/>
</dbReference>
<evidence type="ECO:0000256" key="2">
    <source>
        <dbReference type="ARBA" id="ARBA00023157"/>
    </source>
</evidence>
<dbReference type="Pfam" id="PF06201">
    <property type="entry name" value="PITH"/>
    <property type="match status" value="1"/>
</dbReference>
<dbReference type="AlphaFoldDB" id="A0A0B1P7D3"/>
<dbReference type="SUPFAM" id="SSF52833">
    <property type="entry name" value="Thioredoxin-like"/>
    <property type="match status" value="1"/>
</dbReference>
<dbReference type="PROSITE" id="PS00194">
    <property type="entry name" value="THIOREDOXIN_1"/>
    <property type="match status" value="1"/>
</dbReference>
<accession>A0A0B1P7D3</accession>
<dbReference type="Gene3D" id="3.40.30.10">
    <property type="entry name" value="Glutaredoxin"/>
    <property type="match status" value="1"/>
</dbReference>
<dbReference type="PROSITE" id="PS51532">
    <property type="entry name" value="PITH"/>
    <property type="match status" value="1"/>
</dbReference>
<keyword evidence="2" id="KW-1015">Disulfide bond</keyword>
<proteinExistence type="inferred from homology"/>
<dbReference type="EMBL" id="JNVN01001002">
    <property type="protein sequence ID" value="KHJ34173.1"/>
    <property type="molecule type" value="Genomic_DNA"/>
</dbReference>
<dbReference type="InterPro" id="IPR010400">
    <property type="entry name" value="PITH_dom"/>
</dbReference>
<dbReference type="CDD" id="cd02947">
    <property type="entry name" value="TRX_family"/>
    <property type="match status" value="1"/>
</dbReference>
<dbReference type="GO" id="GO:0005737">
    <property type="term" value="C:cytoplasm"/>
    <property type="evidence" value="ECO:0007669"/>
    <property type="project" value="UniProtKB-ARBA"/>
</dbReference>
<dbReference type="HOGENOM" id="CLU_950597_0_0_1"/>
<evidence type="ECO:0000259" key="3">
    <source>
        <dbReference type="PROSITE" id="PS51352"/>
    </source>
</evidence>
<sequence>MQEINSISDFNKLKSSALLIIDFFATWCGPCKAISPLFEKLSAPHSSSSSIKFAKCDVDKAKDVAQFCGISAMPTFHVYKDGTKVDEIKGADVQQLNVKIGYYTSEVMKNNIKKESDVSLKKSSDPKSLRDLIDAENSMLLGTSNLSSVRNIISPPPAGYAIASVTKSSQLLMHIAFSSVVKLDSIYIIKMKDSISCAPSRIEVGSNVPITICKSDGDEKHDLEMNSISKAESVQSFNIFTDEYIDGTARLKLKASKFGSVKSLTIRIDNNLSGDLSKVTTIGKIDITGIKVE</sequence>
<evidence type="ECO:0000256" key="1">
    <source>
        <dbReference type="ARBA" id="ARBA00008987"/>
    </source>
</evidence>
<dbReference type="OMA" id="PITICKS"/>
<reference evidence="5 6" key="1">
    <citation type="journal article" date="2014" name="BMC Genomics">
        <title>Adaptive genomic structural variation in the grape powdery mildew pathogen, Erysiphe necator.</title>
        <authorList>
            <person name="Jones L."/>
            <person name="Riaz S."/>
            <person name="Morales-Cruz A."/>
            <person name="Amrine K.C."/>
            <person name="McGuire B."/>
            <person name="Gubler W.D."/>
            <person name="Walker M.A."/>
            <person name="Cantu D."/>
        </authorList>
    </citation>
    <scope>NUCLEOTIDE SEQUENCE [LARGE SCALE GENOMIC DNA]</scope>
    <source>
        <strain evidence="6">c</strain>
    </source>
</reference>
<dbReference type="SUPFAM" id="SSF49785">
    <property type="entry name" value="Galactose-binding domain-like"/>
    <property type="match status" value="1"/>
</dbReference>
<dbReference type="Pfam" id="PF00085">
    <property type="entry name" value="Thioredoxin"/>
    <property type="match status" value="1"/>
</dbReference>
<dbReference type="InterPro" id="IPR036249">
    <property type="entry name" value="Thioredoxin-like_sf"/>
</dbReference>
<dbReference type="InterPro" id="IPR008979">
    <property type="entry name" value="Galactose-bd-like_sf"/>
</dbReference>
<dbReference type="FunFam" id="3.40.30.10:FF:000245">
    <property type="entry name" value="Thioredoxin"/>
    <property type="match status" value="1"/>
</dbReference>
<feature type="domain" description="Thioredoxin" evidence="3">
    <location>
        <begin position="1"/>
        <end position="117"/>
    </location>
</feature>
<evidence type="ECO:0000313" key="5">
    <source>
        <dbReference type="EMBL" id="KHJ34173.1"/>
    </source>
</evidence>
<dbReference type="InterPro" id="IPR037047">
    <property type="entry name" value="PITH_dom_sf"/>
</dbReference>
<dbReference type="PANTHER" id="PTHR46115">
    <property type="entry name" value="THIOREDOXIN-LIKE PROTEIN 1"/>
    <property type="match status" value="1"/>
</dbReference>
<evidence type="ECO:0000259" key="4">
    <source>
        <dbReference type="PROSITE" id="PS51532"/>
    </source>
</evidence>
<feature type="domain" description="PITH" evidence="4">
    <location>
        <begin position="118"/>
        <end position="293"/>
    </location>
</feature>